<reference evidence="1" key="1">
    <citation type="submission" date="2018-06" db="EMBL/GenBank/DDBJ databases">
        <authorList>
            <person name="Zhirakovskaya E."/>
        </authorList>
    </citation>
    <scope>NUCLEOTIDE SEQUENCE</scope>
</reference>
<dbReference type="Pfam" id="PF05936">
    <property type="entry name" value="T6SS_VasE"/>
    <property type="match status" value="1"/>
</dbReference>
<organism evidence="1">
    <name type="scientific">hydrothermal vent metagenome</name>
    <dbReference type="NCBI Taxonomy" id="652676"/>
    <lineage>
        <taxon>unclassified sequences</taxon>
        <taxon>metagenomes</taxon>
        <taxon>ecological metagenomes</taxon>
    </lineage>
</organism>
<dbReference type="EMBL" id="UOFC01000056">
    <property type="protein sequence ID" value="VAW45387.1"/>
    <property type="molecule type" value="Genomic_DNA"/>
</dbReference>
<dbReference type="NCBIfam" id="TIGR03353">
    <property type="entry name" value="VI_chp_4"/>
    <property type="match status" value="1"/>
</dbReference>
<proteinExistence type="predicted"/>
<dbReference type="AlphaFoldDB" id="A0A3B0W3R6"/>
<dbReference type="InterPro" id="IPR010263">
    <property type="entry name" value="T6SS_TssK"/>
</dbReference>
<accession>A0A3B0W3R6</accession>
<name>A0A3B0W3R6_9ZZZZ</name>
<gene>
    <name evidence="1" type="ORF">MNBD_GAMMA03-1708</name>
</gene>
<sequence length="445" mass="50845">MEKNNKIAWMESQYLYPHHFQQQERYLESRIELRANAIRHYIWGFSNLQLDVSLLAEGRIALISAEGIMSDGCPFSLPHHAPLPEAIQINQQTKNQLIYLVLPFYQPGSKYIETQHNTDSIARYKLQQIDIFDYCSSNNNMESIESATLQFRLALESEDLGNFTCLPIARIQEVTQEGSVILDKKYIPCCLNIKTNSQLQNYLNDIIGILKQRGEVLSHRFIASNQEAGSSAIADFMLLQLINRYEPRLEHLSTIKGVHPEVLYCELLGLMGELSTFTTEDKRPLKTLVYNHDDLHSCYQPLIDHLGRHLSAVLEQTAIALPVDKRQYGVYVSRISDRNLLTQARFILAIHAEMSTVKLREYLPSHIKIGSPETIRDLVNNQLTGITLTSLPVAPREIPYQTGYVYFQLDEHGDQWQSLKSSGGFAFHIPGDLPKLGIEFWAIRS</sequence>
<evidence type="ECO:0000313" key="1">
    <source>
        <dbReference type="EMBL" id="VAW45387.1"/>
    </source>
</evidence>
<dbReference type="PANTHER" id="PTHR35566:SF1">
    <property type="entry name" value="TYPE VI SECRETION SYSTEM BASEPLATE COMPONENT TSSK1"/>
    <property type="match status" value="1"/>
</dbReference>
<dbReference type="PANTHER" id="PTHR35566">
    <property type="entry name" value="BLR3599 PROTEIN"/>
    <property type="match status" value="1"/>
</dbReference>
<protein>
    <submittedName>
        <fullName evidence="1">Uncharacterized protein ImpJ/VasE</fullName>
    </submittedName>
</protein>